<sequence>MTHKRRQQISTPEKEDTETKTTLKEIFEKVSVVLYSPTISSEEFVAVDDDNVRTAPIMANKDLLEFVQSSKIIIHADSDDENEMNNATLVPSSSEMRNTIKSVRNYLDAHSNGEMNTKTDDIE</sequence>
<comment type="caution">
    <text evidence="2">The sequence shown here is derived from an EMBL/GenBank/DDBJ whole genome shotgun (WGS) entry which is preliminary data.</text>
</comment>
<dbReference type="Proteomes" id="UP000887159">
    <property type="component" value="Unassembled WGS sequence"/>
</dbReference>
<feature type="region of interest" description="Disordered" evidence="1">
    <location>
        <begin position="1"/>
        <end position="20"/>
    </location>
</feature>
<accession>A0A8X6V3G3</accession>
<evidence type="ECO:0000313" key="2">
    <source>
        <dbReference type="EMBL" id="GFX93692.1"/>
    </source>
</evidence>
<organism evidence="2 3">
    <name type="scientific">Trichonephila clavipes</name>
    <name type="common">Golden silk orbweaver</name>
    <name type="synonym">Nephila clavipes</name>
    <dbReference type="NCBI Taxonomy" id="2585209"/>
    <lineage>
        <taxon>Eukaryota</taxon>
        <taxon>Metazoa</taxon>
        <taxon>Ecdysozoa</taxon>
        <taxon>Arthropoda</taxon>
        <taxon>Chelicerata</taxon>
        <taxon>Arachnida</taxon>
        <taxon>Araneae</taxon>
        <taxon>Araneomorphae</taxon>
        <taxon>Entelegynae</taxon>
        <taxon>Araneoidea</taxon>
        <taxon>Nephilidae</taxon>
        <taxon>Trichonephila</taxon>
    </lineage>
</organism>
<gene>
    <name evidence="2" type="primary">X975_08203</name>
    <name evidence="2" type="ORF">TNCV_1588691</name>
</gene>
<keyword evidence="3" id="KW-1185">Reference proteome</keyword>
<evidence type="ECO:0000256" key="1">
    <source>
        <dbReference type="SAM" id="MobiDB-lite"/>
    </source>
</evidence>
<name>A0A8X6V3G3_TRICX</name>
<protein>
    <submittedName>
        <fullName evidence="2">SCAN domain-containing protein 3</fullName>
    </submittedName>
</protein>
<evidence type="ECO:0000313" key="3">
    <source>
        <dbReference type="Proteomes" id="UP000887159"/>
    </source>
</evidence>
<proteinExistence type="predicted"/>
<dbReference type="AlphaFoldDB" id="A0A8X6V3G3"/>
<reference evidence="2" key="1">
    <citation type="submission" date="2020-08" db="EMBL/GenBank/DDBJ databases">
        <title>Multicomponent nature underlies the extraordinary mechanical properties of spider dragline silk.</title>
        <authorList>
            <person name="Kono N."/>
            <person name="Nakamura H."/>
            <person name="Mori M."/>
            <person name="Yoshida Y."/>
            <person name="Ohtoshi R."/>
            <person name="Malay A.D."/>
            <person name="Moran D.A.P."/>
            <person name="Tomita M."/>
            <person name="Numata K."/>
            <person name="Arakawa K."/>
        </authorList>
    </citation>
    <scope>NUCLEOTIDE SEQUENCE</scope>
</reference>
<dbReference type="EMBL" id="BMAU01021175">
    <property type="protein sequence ID" value="GFX93692.1"/>
    <property type="molecule type" value="Genomic_DNA"/>
</dbReference>